<dbReference type="SMART" id="SM00327">
    <property type="entry name" value="VWA"/>
    <property type="match status" value="1"/>
</dbReference>
<gene>
    <name evidence="3" type="ORF">PEVE_00037022</name>
</gene>
<reference evidence="3 4" key="1">
    <citation type="submission" date="2022-05" db="EMBL/GenBank/DDBJ databases">
        <authorList>
            <consortium name="Genoscope - CEA"/>
            <person name="William W."/>
        </authorList>
    </citation>
    <scope>NUCLEOTIDE SEQUENCE [LARGE SCALE GENOMIC DNA]</scope>
</reference>
<dbReference type="PROSITE" id="PS50234">
    <property type="entry name" value="VWFA"/>
    <property type="match status" value="1"/>
</dbReference>
<dbReference type="Proteomes" id="UP001159427">
    <property type="component" value="Unassembled WGS sequence"/>
</dbReference>
<dbReference type="PANTHER" id="PTHR24020:SF20">
    <property type="entry name" value="PH DOMAIN-CONTAINING PROTEIN"/>
    <property type="match status" value="1"/>
</dbReference>
<evidence type="ECO:0000259" key="2">
    <source>
        <dbReference type="PROSITE" id="PS50234"/>
    </source>
</evidence>
<keyword evidence="1" id="KW-0732">Signal</keyword>
<dbReference type="EMBL" id="CALNXI010000006">
    <property type="protein sequence ID" value="CAH3014190.1"/>
    <property type="molecule type" value="Genomic_DNA"/>
</dbReference>
<dbReference type="InterPro" id="IPR050525">
    <property type="entry name" value="ECM_Assembly_Org"/>
</dbReference>
<feature type="chain" id="PRO_5046058896" description="VWFA domain-containing protein" evidence="1">
    <location>
        <begin position="25"/>
        <end position="279"/>
    </location>
</feature>
<proteinExistence type="predicted"/>
<dbReference type="InterPro" id="IPR002035">
    <property type="entry name" value="VWF_A"/>
</dbReference>
<keyword evidence="4" id="KW-1185">Reference proteome</keyword>
<name>A0ABN8LGV8_9CNID</name>
<evidence type="ECO:0000313" key="4">
    <source>
        <dbReference type="Proteomes" id="UP001159427"/>
    </source>
</evidence>
<comment type="caution">
    <text evidence="3">The sequence shown here is derived from an EMBL/GenBank/DDBJ whole genome shotgun (WGS) entry which is preliminary data.</text>
</comment>
<dbReference type="PRINTS" id="PR00453">
    <property type="entry name" value="VWFADOMAIN"/>
</dbReference>
<evidence type="ECO:0000313" key="3">
    <source>
        <dbReference type="EMBL" id="CAH3014190.1"/>
    </source>
</evidence>
<sequence length="279" mass="31013">MSRFILRIAAVVCLLVFLSGKCSANFWRPAVVSTLPPNSNDPYYQKFQTVPPASQTATKLLTNFLRIPGKLSHVRRKRQISSYEDIVVVLDGSGSIGSCEFGKGKKALKHMMKLAKENPTVDTKYAAVSYSSSAVVDFQFLPYTLAANRIMQVRYVGMSTNTQDGLAKAKGLFLDPSSGRRVFSRRMVFLVTDGQSDSRDRTIREAQALKGNGVDIYVVAVGSYIYGIDEMVKVASSPPENHMFRVTKLEGFWQVVKLVIQMLNPREYSVVSGQYDPPC</sequence>
<dbReference type="PANTHER" id="PTHR24020">
    <property type="entry name" value="COLLAGEN ALPHA"/>
    <property type="match status" value="1"/>
</dbReference>
<dbReference type="SUPFAM" id="SSF53300">
    <property type="entry name" value="vWA-like"/>
    <property type="match status" value="1"/>
</dbReference>
<dbReference type="InterPro" id="IPR036465">
    <property type="entry name" value="vWFA_dom_sf"/>
</dbReference>
<evidence type="ECO:0000256" key="1">
    <source>
        <dbReference type="SAM" id="SignalP"/>
    </source>
</evidence>
<protein>
    <recommendedName>
        <fullName evidence="2">VWFA domain-containing protein</fullName>
    </recommendedName>
</protein>
<organism evidence="3 4">
    <name type="scientific">Porites evermanni</name>
    <dbReference type="NCBI Taxonomy" id="104178"/>
    <lineage>
        <taxon>Eukaryota</taxon>
        <taxon>Metazoa</taxon>
        <taxon>Cnidaria</taxon>
        <taxon>Anthozoa</taxon>
        <taxon>Hexacorallia</taxon>
        <taxon>Scleractinia</taxon>
        <taxon>Fungiina</taxon>
        <taxon>Poritidae</taxon>
        <taxon>Porites</taxon>
    </lineage>
</organism>
<dbReference type="Pfam" id="PF00092">
    <property type="entry name" value="VWA"/>
    <property type="match status" value="1"/>
</dbReference>
<feature type="signal peptide" evidence="1">
    <location>
        <begin position="1"/>
        <end position="24"/>
    </location>
</feature>
<accession>A0ABN8LGV8</accession>
<feature type="domain" description="VWFA" evidence="2">
    <location>
        <begin position="85"/>
        <end position="263"/>
    </location>
</feature>
<dbReference type="Gene3D" id="3.40.50.410">
    <property type="entry name" value="von Willebrand factor, type A domain"/>
    <property type="match status" value="1"/>
</dbReference>